<dbReference type="FunFam" id="3.40.640.10:FF:000035">
    <property type="entry name" value="O-succinylhomoserine sulfhydrylase"/>
    <property type="match status" value="1"/>
</dbReference>
<keyword evidence="4 5" id="KW-0663">Pyridoxal phosphate</keyword>
<feature type="modified residue" description="N6-(pyridoxal phosphate)lysine" evidence="5">
    <location>
        <position position="214"/>
    </location>
</feature>
<dbReference type="SUPFAM" id="SSF53383">
    <property type="entry name" value="PLP-dependent transferases"/>
    <property type="match status" value="1"/>
</dbReference>
<keyword evidence="7" id="KW-0456">Lyase</keyword>
<dbReference type="GO" id="GO:0071269">
    <property type="term" value="P:L-homocysteine biosynthetic process"/>
    <property type="evidence" value="ECO:0007669"/>
    <property type="project" value="TreeGrafter"/>
</dbReference>
<evidence type="ECO:0000256" key="2">
    <source>
        <dbReference type="ARBA" id="ARBA00009077"/>
    </source>
</evidence>
<evidence type="ECO:0000256" key="4">
    <source>
        <dbReference type="ARBA" id="ARBA00022898"/>
    </source>
</evidence>
<dbReference type="AlphaFoldDB" id="A0A0R1VCA9"/>
<evidence type="ECO:0000256" key="3">
    <source>
        <dbReference type="ARBA" id="ARBA00022679"/>
    </source>
</evidence>
<dbReference type="InterPro" id="IPR015421">
    <property type="entry name" value="PyrdxlP-dep_Trfase_major"/>
</dbReference>
<dbReference type="RefSeq" id="WP_056936877.1">
    <property type="nucleotide sequence ID" value="NZ_AZFN01000005.1"/>
</dbReference>
<comment type="similarity">
    <text evidence="2 6">Belongs to the trans-sulfuration enzymes family.</text>
</comment>
<dbReference type="GO" id="GO:0019346">
    <property type="term" value="P:transsulfuration"/>
    <property type="evidence" value="ECO:0007669"/>
    <property type="project" value="InterPro"/>
</dbReference>
<dbReference type="Pfam" id="PF01053">
    <property type="entry name" value="Cys_Met_Meta_PP"/>
    <property type="match status" value="1"/>
</dbReference>
<dbReference type="InterPro" id="IPR000277">
    <property type="entry name" value="Cys/Met-Metab_PyrdxlP-dep_enz"/>
</dbReference>
<organism evidence="7 8">
    <name type="scientific">Limosilactobacillus gastricus DSM 16045</name>
    <dbReference type="NCBI Taxonomy" id="1423749"/>
    <lineage>
        <taxon>Bacteria</taxon>
        <taxon>Bacillati</taxon>
        <taxon>Bacillota</taxon>
        <taxon>Bacilli</taxon>
        <taxon>Lactobacillales</taxon>
        <taxon>Lactobacillaceae</taxon>
        <taxon>Limosilactobacillus</taxon>
    </lineage>
</organism>
<dbReference type="PANTHER" id="PTHR43797">
    <property type="entry name" value="HOMOCYSTEINE/CYSTEINE SYNTHASE"/>
    <property type="match status" value="1"/>
</dbReference>
<dbReference type="InterPro" id="IPR015422">
    <property type="entry name" value="PyrdxlP-dep_Trfase_small"/>
</dbReference>
<dbReference type="CDD" id="cd00614">
    <property type="entry name" value="CGS_like"/>
    <property type="match status" value="1"/>
</dbReference>
<dbReference type="InterPro" id="IPR054542">
    <property type="entry name" value="Cys_met_metab_PP"/>
</dbReference>
<evidence type="ECO:0000256" key="1">
    <source>
        <dbReference type="ARBA" id="ARBA00001933"/>
    </source>
</evidence>
<dbReference type="GO" id="GO:0003961">
    <property type="term" value="F:O-acetylhomoserine aminocarboxypropyltransferase activity"/>
    <property type="evidence" value="ECO:0007669"/>
    <property type="project" value="TreeGrafter"/>
</dbReference>
<gene>
    <name evidence="7" type="ORF">FC60_GL001397</name>
</gene>
<dbReference type="InterPro" id="IPR006235">
    <property type="entry name" value="OAc-hSer/O-AcSer_sulfhydrylase"/>
</dbReference>
<dbReference type="Proteomes" id="UP000051739">
    <property type="component" value="Unassembled WGS sequence"/>
</dbReference>
<name>A0A0R1VCA9_9LACO</name>
<dbReference type="InterPro" id="IPR015424">
    <property type="entry name" value="PyrdxlP-dep_Trfase"/>
</dbReference>
<dbReference type="GO" id="GO:0005737">
    <property type="term" value="C:cytoplasm"/>
    <property type="evidence" value="ECO:0007669"/>
    <property type="project" value="TreeGrafter"/>
</dbReference>
<accession>A0A0R1VCA9</accession>
<evidence type="ECO:0000313" key="7">
    <source>
        <dbReference type="EMBL" id="KRM03101.1"/>
    </source>
</evidence>
<protein>
    <submittedName>
        <fullName evidence="7">O-acetylhomoserine (Thiol)-lyase</fullName>
    </submittedName>
</protein>
<dbReference type="NCBIfam" id="TIGR01326">
    <property type="entry name" value="OAH_OAS_sulfhy"/>
    <property type="match status" value="1"/>
</dbReference>
<dbReference type="GO" id="GO:0006535">
    <property type="term" value="P:cysteine biosynthetic process from serine"/>
    <property type="evidence" value="ECO:0007669"/>
    <property type="project" value="TreeGrafter"/>
</dbReference>
<reference evidence="7 8" key="1">
    <citation type="journal article" date="2015" name="Genome Announc.">
        <title>Expanding the biotechnology potential of lactobacilli through comparative genomics of 213 strains and associated genera.</title>
        <authorList>
            <person name="Sun Z."/>
            <person name="Harris H.M."/>
            <person name="McCann A."/>
            <person name="Guo C."/>
            <person name="Argimon S."/>
            <person name="Zhang W."/>
            <person name="Yang X."/>
            <person name="Jeffery I.B."/>
            <person name="Cooney J.C."/>
            <person name="Kagawa T.F."/>
            <person name="Liu W."/>
            <person name="Song Y."/>
            <person name="Salvetti E."/>
            <person name="Wrobel A."/>
            <person name="Rasinkangas P."/>
            <person name="Parkhill J."/>
            <person name="Rea M.C."/>
            <person name="O'Sullivan O."/>
            <person name="Ritari J."/>
            <person name="Douillard F.P."/>
            <person name="Paul Ross R."/>
            <person name="Yang R."/>
            <person name="Briner A.E."/>
            <person name="Felis G.E."/>
            <person name="de Vos W.M."/>
            <person name="Barrangou R."/>
            <person name="Klaenhammer T.R."/>
            <person name="Caufield P.W."/>
            <person name="Cui Y."/>
            <person name="Zhang H."/>
            <person name="O'Toole P.W."/>
        </authorList>
    </citation>
    <scope>NUCLEOTIDE SEQUENCE [LARGE SCALE GENOMIC DNA]</scope>
    <source>
        <strain evidence="7 8">DSM 16045</strain>
    </source>
</reference>
<dbReference type="PIRSF" id="PIRSF001434">
    <property type="entry name" value="CGS"/>
    <property type="match status" value="1"/>
</dbReference>
<comment type="caution">
    <text evidence="7">The sequence shown here is derived from an EMBL/GenBank/DDBJ whole genome shotgun (WGS) entry which is preliminary data.</text>
</comment>
<comment type="cofactor">
    <cofactor evidence="1 6">
        <name>pyridoxal 5'-phosphate</name>
        <dbReference type="ChEBI" id="CHEBI:597326"/>
    </cofactor>
</comment>
<dbReference type="PANTHER" id="PTHR43797:SF2">
    <property type="entry name" value="HOMOCYSTEINE_CYSTEINE SYNTHASE"/>
    <property type="match status" value="1"/>
</dbReference>
<evidence type="ECO:0000256" key="5">
    <source>
        <dbReference type="PIRSR" id="PIRSR001434-2"/>
    </source>
</evidence>
<evidence type="ECO:0000313" key="8">
    <source>
        <dbReference type="Proteomes" id="UP000051739"/>
    </source>
</evidence>
<keyword evidence="8" id="KW-1185">Reference proteome</keyword>
<keyword evidence="3" id="KW-0808">Transferase</keyword>
<dbReference type="Gene3D" id="3.90.1150.10">
    <property type="entry name" value="Aspartate Aminotransferase, domain 1"/>
    <property type="match status" value="1"/>
</dbReference>
<dbReference type="Gene3D" id="3.40.640.10">
    <property type="entry name" value="Type I PLP-dependent aspartate aminotransferase-like (Major domain)"/>
    <property type="match status" value="1"/>
</dbReference>
<sequence length="432" mass="46025">MSVYDLDTNGLSFETLQVHAGQHPDAETGSRAVPIYQTTAYVFKDAEQAAGRFALTDAGNIYSRLTNPTTEVFEKRVAALENGTGGVALGSGAAAVTAAIQNVAGQGDEIVSASTIYGGTYNLFAATLPQFGITTHFVDPDDPANFEKAINDHTKVVYLETIGNPNANLIDIPAVAEIAHKHGILLIVDNTFGTPYLIRPLELGADIVVHSATKFIGGHGTSMGGVVVEGDKFDYEASGRYPGFTTPDQHYNGLVWKDLGGAAFTTKLRAQILRDTGAALSPFNSFLLLQGLESLSLRIERHVENAQKVADYLNNHPKVAWINYPSLAGNKYKPLADKFFPKGVGSIFTIGLTGGAEAAVKFIDNLKLFSLLANVGDAKSLVVHPASTTHAQLSEEELLSAGITPDLIRLSIGIENVDDLIADLDQSLAQLD</sequence>
<dbReference type="PATRIC" id="fig|1423749.3.peg.1441"/>
<dbReference type="EMBL" id="AZFN01000005">
    <property type="protein sequence ID" value="KRM03101.1"/>
    <property type="molecule type" value="Genomic_DNA"/>
</dbReference>
<proteinExistence type="inferred from homology"/>
<dbReference type="GO" id="GO:0004124">
    <property type="term" value="F:cysteine synthase activity"/>
    <property type="evidence" value="ECO:0007669"/>
    <property type="project" value="TreeGrafter"/>
</dbReference>
<dbReference type="GO" id="GO:0030170">
    <property type="term" value="F:pyridoxal phosphate binding"/>
    <property type="evidence" value="ECO:0007669"/>
    <property type="project" value="InterPro"/>
</dbReference>
<dbReference type="PROSITE" id="PS00868">
    <property type="entry name" value="CYS_MET_METAB_PP"/>
    <property type="match status" value="1"/>
</dbReference>
<dbReference type="GO" id="GO:0016829">
    <property type="term" value="F:lyase activity"/>
    <property type="evidence" value="ECO:0007669"/>
    <property type="project" value="UniProtKB-KW"/>
</dbReference>
<evidence type="ECO:0000256" key="6">
    <source>
        <dbReference type="RuleBase" id="RU362118"/>
    </source>
</evidence>